<dbReference type="Gene3D" id="3.90.870.10">
    <property type="entry name" value="DHBP synthase"/>
    <property type="match status" value="1"/>
</dbReference>
<dbReference type="PATRIC" id="fig|656179.3.peg.3571"/>
<comment type="pathway">
    <text evidence="4 14">Cofactor biosynthesis; riboflavin biosynthesis; 2-hydroxy-3-oxobutyl phosphate from D-ribulose 5-phosphate: step 1/1.</text>
</comment>
<dbReference type="InterPro" id="IPR017945">
    <property type="entry name" value="DHBP_synth_RibB-like_a/b_dom"/>
</dbReference>
<evidence type="ECO:0000256" key="14">
    <source>
        <dbReference type="HAMAP-Rule" id="MF_00180"/>
    </source>
</evidence>
<proteinExistence type="inferred from homology"/>
<dbReference type="InterPro" id="IPR032677">
    <property type="entry name" value="GTP_cyclohydro_II"/>
</dbReference>
<evidence type="ECO:0000256" key="2">
    <source>
        <dbReference type="ARBA" id="ARBA00001936"/>
    </source>
</evidence>
<name>A0A0H3WUV4_9BURK</name>
<evidence type="ECO:0000256" key="1">
    <source>
        <dbReference type="ARBA" id="ARBA00000141"/>
    </source>
</evidence>
<evidence type="ECO:0000256" key="3">
    <source>
        <dbReference type="ARBA" id="ARBA00002284"/>
    </source>
</evidence>
<evidence type="ECO:0000256" key="11">
    <source>
        <dbReference type="ARBA" id="ARBA00022842"/>
    </source>
</evidence>
<feature type="binding site" evidence="14">
    <location>
        <begin position="140"/>
        <end position="144"/>
    </location>
    <ligand>
        <name>D-ribulose 5-phosphate</name>
        <dbReference type="ChEBI" id="CHEBI:58121"/>
    </ligand>
</feature>
<comment type="cofactor">
    <cofactor evidence="2">
        <name>Mn(2+)</name>
        <dbReference type="ChEBI" id="CHEBI:29035"/>
    </cofactor>
</comment>
<evidence type="ECO:0000256" key="8">
    <source>
        <dbReference type="ARBA" id="ARBA00018836"/>
    </source>
</evidence>
<comment type="cofactor">
    <cofactor evidence="14">
        <name>Mg(2+)</name>
        <dbReference type="ChEBI" id="CHEBI:18420"/>
    </cofactor>
    <cofactor evidence="14">
        <name>Mn(2+)</name>
        <dbReference type="ChEBI" id="CHEBI:29035"/>
    </cofactor>
    <text evidence="14">Binds 2 divalent metal cations per subunit. Magnesium or manganese.</text>
</comment>
<feature type="site" description="Essential for catalytic activity" evidence="14">
    <location>
        <position position="126"/>
    </location>
</feature>
<evidence type="ECO:0000256" key="7">
    <source>
        <dbReference type="ARBA" id="ARBA00012153"/>
    </source>
</evidence>
<keyword evidence="10 14" id="KW-0479">Metal-binding</keyword>
<feature type="binding site" evidence="14">
    <location>
        <position position="28"/>
    </location>
    <ligand>
        <name>Mg(2+)</name>
        <dbReference type="ChEBI" id="CHEBI:18420"/>
        <label>2</label>
    </ligand>
</feature>
<keyword evidence="17" id="KW-1185">Reference proteome</keyword>
<comment type="similarity">
    <text evidence="5">In the N-terminal section; belongs to the DHBP synthase family.</text>
</comment>
<dbReference type="RefSeq" id="WP_047907206.1">
    <property type="nucleotide sequence ID" value="NZ_CP011807.3"/>
</dbReference>
<evidence type="ECO:0000256" key="10">
    <source>
        <dbReference type="ARBA" id="ARBA00022723"/>
    </source>
</evidence>
<evidence type="ECO:0000313" key="17">
    <source>
        <dbReference type="Proteomes" id="UP000035651"/>
    </source>
</evidence>
<feature type="binding site" evidence="14">
    <location>
        <position position="28"/>
    </location>
    <ligand>
        <name>Mg(2+)</name>
        <dbReference type="ChEBI" id="CHEBI:18420"/>
        <label>1</label>
    </ligand>
</feature>
<dbReference type="GO" id="GO:0003935">
    <property type="term" value="F:GTP cyclohydrolase II activity"/>
    <property type="evidence" value="ECO:0007669"/>
    <property type="project" value="TreeGrafter"/>
</dbReference>
<keyword evidence="11 14" id="KW-0460">Magnesium</keyword>
<dbReference type="GO" id="GO:0005829">
    <property type="term" value="C:cytosol"/>
    <property type="evidence" value="ECO:0007669"/>
    <property type="project" value="TreeGrafter"/>
</dbReference>
<reference evidence="16" key="1">
    <citation type="submission" date="2016-06" db="EMBL/GenBank/DDBJ databases">
        <title>Complete Genome Sequence of Pandoraea faecigallinarum DSM-23572.</title>
        <authorList>
            <person name="Yong D."/>
            <person name="Ee R."/>
            <person name="Lim Y.-L."/>
            <person name="Yin W.-F."/>
            <person name="Chan K.-G."/>
        </authorList>
    </citation>
    <scope>NUCLEOTIDE SEQUENCE</scope>
    <source>
        <strain evidence="16">DSM 23572</strain>
    </source>
</reference>
<comment type="catalytic activity">
    <reaction evidence="1 14">
        <text>D-ribulose 5-phosphate = (2S)-2-hydroxy-3-oxobutyl phosphate + formate + H(+)</text>
        <dbReference type="Rhea" id="RHEA:18457"/>
        <dbReference type="ChEBI" id="CHEBI:15378"/>
        <dbReference type="ChEBI" id="CHEBI:15740"/>
        <dbReference type="ChEBI" id="CHEBI:58121"/>
        <dbReference type="ChEBI" id="CHEBI:58830"/>
        <dbReference type="EC" id="4.1.99.12"/>
    </reaction>
</comment>
<dbReference type="UniPathway" id="UPA00275">
    <property type="reaction ID" value="UER00399"/>
</dbReference>
<keyword evidence="13 14" id="KW-0456">Lyase</keyword>
<evidence type="ECO:0000256" key="13">
    <source>
        <dbReference type="ARBA" id="ARBA00023239"/>
    </source>
</evidence>
<dbReference type="Proteomes" id="UP000035651">
    <property type="component" value="Chromosome"/>
</dbReference>
<dbReference type="GO" id="GO:0009231">
    <property type="term" value="P:riboflavin biosynthetic process"/>
    <property type="evidence" value="ECO:0007669"/>
    <property type="project" value="UniProtKB-UniRule"/>
</dbReference>
<dbReference type="GO" id="GO:0030145">
    <property type="term" value="F:manganese ion binding"/>
    <property type="evidence" value="ECO:0007669"/>
    <property type="project" value="UniProtKB-UniRule"/>
</dbReference>
<accession>A0A0H3WUV4</accession>
<organism evidence="16 17">
    <name type="scientific">Pandoraea faecigallinarum</name>
    <dbReference type="NCBI Taxonomy" id="656179"/>
    <lineage>
        <taxon>Bacteria</taxon>
        <taxon>Pseudomonadati</taxon>
        <taxon>Pseudomonadota</taxon>
        <taxon>Betaproteobacteria</taxon>
        <taxon>Burkholderiales</taxon>
        <taxon>Burkholderiaceae</taxon>
        <taxon>Pandoraea</taxon>
    </lineage>
</organism>
<dbReference type="NCBIfam" id="TIGR00506">
    <property type="entry name" value="ribB"/>
    <property type="match status" value="1"/>
</dbReference>
<dbReference type="HAMAP" id="MF_00180">
    <property type="entry name" value="RibB"/>
    <property type="match status" value="1"/>
</dbReference>
<dbReference type="InterPro" id="IPR036144">
    <property type="entry name" value="RibA-like_sf"/>
</dbReference>
<evidence type="ECO:0000256" key="6">
    <source>
        <dbReference type="ARBA" id="ARBA00008976"/>
    </source>
</evidence>
<dbReference type="KEGG" id="pfg:AB870_16775"/>
<comment type="function">
    <text evidence="3 14">Catalyzes the conversion of D-ribulose 5-phosphate to formate and 3,4-dihydroxy-2-butanone 4-phosphate.</text>
</comment>
<dbReference type="GO" id="GO:0000287">
    <property type="term" value="F:magnesium ion binding"/>
    <property type="evidence" value="ECO:0007669"/>
    <property type="project" value="UniProtKB-UniRule"/>
</dbReference>
<evidence type="ECO:0000259" key="15">
    <source>
        <dbReference type="Pfam" id="PF00925"/>
    </source>
</evidence>
<evidence type="ECO:0000256" key="5">
    <source>
        <dbReference type="ARBA" id="ARBA00005520"/>
    </source>
</evidence>
<feature type="binding site" evidence="14">
    <location>
        <position position="143"/>
    </location>
    <ligand>
        <name>Mg(2+)</name>
        <dbReference type="ChEBI" id="CHEBI:18420"/>
        <label>2</label>
    </ligand>
</feature>
<dbReference type="SUPFAM" id="SSF55821">
    <property type="entry name" value="YrdC/RibB"/>
    <property type="match status" value="1"/>
</dbReference>
<dbReference type="Pfam" id="PF00926">
    <property type="entry name" value="DHBP_synthase"/>
    <property type="match status" value="1"/>
</dbReference>
<keyword evidence="9 14" id="KW-0686">Riboflavin biosynthesis</keyword>
<evidence type="ECO:0000256" key="9">
    <source>
        <dbReference type="ARBA" id="ARBA00022619"/>
    </source>
</evidence>
<feature type="binding site" evidence="14">
    <location>
        <position position="32"/>
    </location>
    <ligand>
        <name>D-ribulose 5-phosphate</name>
        <dbReference type="ChEBI" id="CHEBI:58121"/>
    </ligand>
</feature>
<evidence type="ECO:0000256" key="4">
    <source>
        <dbReference type="ARBA" id="ARBA00004904"/>
    </source>
</evidence>
<feature type="domain" description="GTP cyclohydrolase II" evidence="15">
    <location>
        <begin position="209"/>
        <end position="365"/>
    </location>
</feature>
<dbReference type="SUPFAM" id="SSF142695">
    <property type="entry name" value="RibA-like"/>
    <property type="match status" value="1"/>
</dbReference>
<comment type="similarity">
    <text evidence="6">In the C-terminal section; belongs to the GTP cyclohydrolase II family.</text>
</comment>
<dbReference type="EMBL" id="CP011807">
    <property type="protein sequence ID" value="AKM31415.1"/>
    <property type="molecule type" value="Genomic_DNA"/>
</dbReference>
<dbReference type="GO" id="GO:0008686">
    <property type="term" value="F:3,4-dihydroxy-2-butanone-4-phosphate synthase activity"/>
    <property type="evidence" value="ECO:0007669"/>
    <property type="project" value="UniProtKB-UniRule"/>
</dbReference>
<dbReference type="STRING" id="656179.AB870_16775"/>
<dbReference type="Pfam" id="PF00925">
    <property type="entry name" value="GTP_cyclohydro2"/>
    <property type="match status" value="1"/>
</dbReference>
<dbReference type="InterPro" id="IPR000422">
    <property type="entry name" value="DHBP_synthase_RibB"/>
</dbReference>
<protein>
    <recommendedName>
        <fullName evidence="8 14">3,4-dihydroxy-2-butanone 4-phosphate synthase</fullName>
        <shortName evidence="14">DHBP synthase</shortName>
        <ecNumber evidence="7 14">4.1.99.12</ecNumber>
    </recommendedName>
</protein>
<dbReference type="NCBIfam" id="NF010626">
    <property type="entry name" value="PRK14019.1"/>
    <property type="match status" value="1"/>
</dbReference>
<dbReference type="FunFam" id="3.90.870.10:FF:000001">
    <property type="entry name" value="Riboflavin biosynthesis protein RibBA"/>
    <property type="match status" value="1"/>
</dbReference>
<evidence type="ECO:0000313" key="16">
    <source>
        <dbReference type="EMBL" id="AKM31415.1"/>
    </source>
</evidence>
<feature type="binding site" evidence="14">
    <location>
        <begin position="27"/>
        <end position="28"/>
    </location>
    <ligand>
        <name>D-ribulose 5-phosphate</name>
        <dbReference type="ChEBI" id="CHEBI:58121"/>
    </ligand>
</feature>
<keyword evidence="12 14" id="KW-0464">Manganese</keyword>
<dbReference type="PANTHER" id="PTHR21327:SF34">
    <property type="entry name" value="3,4-DIHYDROXY-2-BUTANONE 4-PHOSPHATE SYNTHASE"/>
    <property type="match status" value="1"/>
</dbReference>
<dbReference type="OrthoDB" id="9793111at2"/>
<dbReference type="PIRSF" id="PIRSF001259">
    <property type="entry name" value="RibA"/>
    <property type="match status" value="1"/>
</dbReference>
<comment type="subunit">
    <text evidence="14">Homodimer.</text>
</comment>
<sequence>MPLATTEEIIAELKAGRMVVLVDEEDRENEGDLVMAAEFATPEAINFMAKYGRGLICLTLTQARCKQLNLPLMTYRNGTQYGTAFTLSIEAAEGVTTGISAADRAHTVKTAISRDARPEDIVQPGHVFPIMAQPGGVLVRAGHTEAGCDLTAMAGLTPAAVICEIMNDDGTMARLPQLMEFAEQHNIKIGTIVDLIHYRSRTESMIETVASREMQTAWGPFQATLYRDKPSGNPHLALVRGTPAPEEETLVRVHEPLSVMDLLETGVSTHSWTLAGAMQAIAEAGKGVVVLLNCVETPEHLFNQFEALDETEKAARAKRRPVDFRTHGVGAQILRELGVGKMRVLSSPRKIPNMAGYGLEVTGFQPMPGAEAA</sequence>
<evidence type="ECO:0000256" key="12">
    <source>
        <dbReference type="ARBA" id="ARBA00023211"/>
    </source>
</evidence>
<dbReference type="PANTHER" id="PTHR21327">
    <property type="entry name" value="GTP CYCLOHYDROLASE II-RELATED"/>
    <property type="match status" value="1"/>
</dbReference>
<feature type="site" description="Essential for catalytic activity" evidence="14">
    <location>
        <position position="164"/>
    </location>
</feature>
<dbReference type="EC" id="4.1.99.12" evidence="7 14"/>
<dbReference type="Gene3D" id="3.40.50.10990">
    <property type="entry name" value="GTP cyclohydrolase II"/>
    <property type="match status" value="1"/>
</dbReference>
<gene>
    <name evidence="14" type="primary">ribB</name>
    <name evidence="16" type="ORF">AB870_16775</name>
</gene>
<comment type="similarity">
    <text evidence="14">Belongs to the DHBP synthase family.</text>
</comment>
<dbReference type="AlphaFoldDB" id="A0A0H3WUV4"/>